<evidence type="ECO:0000313" key="3">
    <source>
        <dbReference type="Proteomes" id="UP000282086"/>
    </source>
</evidence>
<dbReference type="SUPFAM" id="SSF158668">
    <property type="entry name" value="MtlR-like"/>
    <property type="match status" value="1"/>
</dbReference>
<dbReference type="NCBIfam" id="NF007455">
    <property type="entry name" value="PRK10022.1"/>
    <property type="match status" value="1"/>
</dbReference>
<proteinExistence type="predicted"/>
<keyword evidence="1" id="KW-0472">Membrane</keyword>
<feature type="transmembrane region" description="Helical" evidence="1">
    <location>
        <begin position="29"/>
        <end position="50"/>
    </location>
</feature>
<dbReference type="PANTHER" id="PTHR37941">
    <property type="entry name" value="FUMARASE E-RELATED"/>
    <property type="match status" value="1"/>
</dbReference>
<gene>
    <name evidence="2" type="primary">yggD</name>
    <name evidence="2" type="ORF">NCTC129_04337</name>
</gene>
<organism evidence="2 3">
    <name type="scientific">Salmonella enterica I</name>
    <dbReference type="NCBI Taxonomy" id="59201"/>
    <lineage>
        <taxon>Bacteria</taxon>
        <taxon>Pseudomonadati</taxon>
        <taxon>Pseudomonadota</taxon>
        <taxon>Gammaproteobacteria</taxon>
        <taxon>Enterobacterales</taxon>
        <taxon>Enterobacteriaceae</taxon>
        <taxon>Salmonella</taxon>
    </lineage>
</organism>
<dbReference type="PANTHER" id="PTHR37941:SF1">
    <property type="entry name" value="FUMARASE E-RELATED"/>
    <property type="match status" value="1"/>
</dbReference>
<name>A0A447N468_SALET</name>
<dbReference type="InterPro" id="IPR038026">
    <property type="entry name" value="MtlR-like_sf"/>
</dbReference>
<keyword evidence="1" id="KW-1133">Transmembrane helix</keyword>
<dbReference type="AlphaFoldDB" id="A0A447N468"/>
<keyword evidence="1" id="KW-0812">Transmembrane</keyword>
<dbReference type="EMBL" id="LR134140">
    <property type="protein sequence ID" value="VDZ98088.1"/>
    <property type="molecule type" value="Genomic_DNA"/>
</dbReference>
<protein>
    <submittedName>
        <fullName evidence="2">Uncharacterized protein yggD</fullName>
    </submittedName>
</protein>
<reference evidence="2 3" key="1">
    <citation type="submission" date="2018-12" db="EMBL/GenBank/DDBJ databases">
        <authorList>
            <consortium name="Pathogen Informatics"/>
        </authorList>
    </citation>
    <scope>NUCLEOTIDE SEQUENCE [LARGE SCALE GENOMIC DNA]</scope>
    <source>
        <strain evidence="2 3">NCTC129</strain>
    </source>
</reference>
<dbReference type="Gene3D" id="1.20.120.330">
    <property type="entry name" value="Nucleotidyltransferases domain 2"/>
    <property type="match status" value="1"/>
</dbReference>
<dbReference type="Proteomes" id="UP000282086">
    <property type="component" value="Chromosome"/>
</dbReference>
<sequence>MVTYPRHSSRCKYVGDARSHQSLTHVSSWWFSLLPLVCNSNYLGYILWLFRMKDGGKSTPTCSLKDDEYIGTQMTTLTEDDVLEQLDAQNNLLSFMTTAHNILLQGIKRFLPSLFVDNDEEIVEYAVKPLLAQSGPLDDIDVALRLIYALGKMDKWLYADITHFSQFYQYLHEQDAIPGFADDITWDFISNVNCITRNAPLYGALESMKFADFAAWSEVRFTGMVKTAMALAVTTILKELTP</sequence>
<evidence type="ECO:0000256" key="1">
    <source>
        <dbReference type="SAM" id="Phobius"/>
    </source>
</evidence>
<dbReference type="Pfam" id="PF05068">
    <property type="entry name" value="MtlR"/>
    <property type="match status" value="1"/>
</dbReference>
<accession>A0A447N468</accession>
<evidence type="ECO:0000313" key="2">
    <source>
        <dbReference type="EMBL" id="VDZ98088.1"/>
    </source>
</evidence>
<dbReference type="InterPro" id="IPR007761">
    <property type="entry name" value="MtlR-like"/>
</dbReference>